<evidence type="ECO:0000256" key="1">
    <source>
        <dbReference type="SAM" id="MobiDB-lite"/>
    </source>
</evidence>
<accession>A0A445F990</accession>
<proteinExistence type="predicted"/>
<evidence type="ECO:0000313" key="3">
    <source>
        <dbReference type="Proteomes" id="UP000289340"/>
    </source>
</evidence>
<sequence>MIVQMMKMLYLSLRQKQLMDELAKLAGIAATATASGGKFDKKLAGEKPPQHKGKYRKFLPVVEGTGIGSQEREQTEKNIEQDHLQEFSISHDILNVEKAVTMHNVKREKKRRSEKGKASATDKNLKKLRKREISRKARQKENKLFRFFKRVL</sequence>
<keyword evidence="3" id="KW-1185">Reference proteome</keyword>
<comment type="caution">
    <text evidence="2">The sequence shown here is derived from an EMBL/GenBank/DDBJ whole genome shotgun (WGS) entry which is preliminary data.</text>
</comment>
<name>A0A445F990_GLYSO</name>
<dbReference type="EMBL" id="QZWG01000020">
    <property type="protein sequence ID" value="RZB45339.1"/>
    <property type="molecule type" value="Genomic_DNA"/>
</dbReference>
<feature type="region of interest" description="Disordered" evidence="1">
    <location>
        <begin position="101"/>
        <end position="139"/>
    </location>
</feature>
<feature type="compositionally biased region" description="Basic residues" evidence="1">
    <location>
        <begin position="126"/>
        <end position="138"/>
    </location>
</feature>
<feature type="compositionally biased region" description="Basic residues" evidence="1">
    <location>
        <begin position="104"/>
        <end position="114"/>
    </location>
</feature>
<organism evidence="2 3">
    <name type="scientific">Glycine soja</name>
    <name type="common">Wild soybean</name>
    <dbReference type="NCBI Taxonomy" id="3848"/>
    <lineage>
        <taxon>Eukaryota</taxon>
        <taxon>Viridiplantae</taxon>
        <taxon>Streptophyta</taxon>
        <taxon>Embryophyta</taxon>
        <taxon>Tracheophyta</taxon>
        <taxon>Spermatophyta</taxon>
        <taxon>Magnoliopsida</taxon>
        <taxon>eudicotyledons</taxon>
        <taxon>Gunneridae</taxon>
        <taxon>Pentapetalae</taxon>
        <taxon>rosids</taxon>
        <taxon>fabids</taxon>
        <taxon>Fabales</taxon>
        <taxon>Fabaceae</taxon>
        <taxon>Papilionoideae</taxon>
        <taxon>50 kb inversion clade</taxon>
        <taxon>NPAAA clade</taxon>
        <taxon>indigoferoid/millettioid clade</taxon>
        <taxon>Phaseoleae</taxon>
        <taxon>Glycine</taxon>
        <taxon>Glycine subgen. Soja</taxon>
    </lineage>
</organism>
<dbReference type="AlphaFoldDB" id="A0A445F990"/>
<reference evidence="2 3" key="1">
    <citation type="submission" date="2018-09" db="EMBL/GenBank/DDBJ databases">
        <title>A high-quality reference genome of wild soybean provides a powerful tool to mine soybean genomes.</title>
        <authorList>
            <person name="Xie M."/>
            <person name="Chung C.Y.L."/>
            <person name="Li M.-W."/>
            <person name="Wong F.-L."/>
            <person name="Chan T.-F."/>
            <person name="Lam H.-M."/>
        </authorList>
    </citation>
    <scope>NUCLEOTIDE SEQUENCE [LARGE SCALE GENOMIC DNA]</scope>
    <source>
        <strain evidence="3">cv. W05</strain>
        <tissue evidence="2">Hypocotyl of etiolated seedlings</tissue>
    </source>
</reference>
<dbReference type="Proteomes" id="UP000289340">
    <property type="component" value="Chromosome 20"/>
</dbReference>
<protein>
    <submittedName>
        <fullName evidence="2">Ribosome biogenesis regulatory protein-like</fullName>
    </submittedName>
</protein>
<gene>
    <name evidence="2" type="ORF">D0Y65_054927</name>
</gene>
<evidence type="ECO:0000313" key="2">
    <source>
        <dbReference type="EMBL" id="RZB45339.1"/>
    </source>
</evidence>